<evidence type="ECO:0000313" key="3">
    <source>
        <dbReference type="Proteomes" id="UP001139646"/>
    </source>
</evidence>
<dbReference type="RefSeq" id="WP_242282842.1">
    <property type="nucleotide sequence ID" value="NZ_JAKKSL010000001.1"/>
</dbReference>
<keyword evidence="1" id="KW-0472">Membrane</keyword>
<accession>A0ABS9WWC1</accession>
<feature type="transmembrane region" description="Helical" evidence="1">
    <location>
        <begin position="71"/>
        <end position="94"/>
    </location>
</feature>
<evidence type="ECO:0000313" key="2">
    <source>
        <dbReference type="EMBL" id="MCI2282258.1"/>
    </source>
</evidence>
<dbReference type="EMBL" id="JAKKSL010000001">
    <property type="protein sequence ID" value="MCI2282258.1"/>
    <property type="molecule type" value="Genomic_DNA"/>
</dbReference>
<protein>
    <submittedName>
        <fullName evidence="2">Uncharacterized protein</fullName>
    </submittedName>
</protein>
<keyword evidence="1" id="KW-0812">Transmembrane</keyword>
<comment type="caution">
    <text evidence="2">The sequence shown here is derived from an EMBL/GenBank/DDBJ whole genome shotgun (WGS) entry which is preliminary data.</text>
</comment>
<gene>
    <name evidence="2" type="ORF">L3081_01105</name>
</gene>
<organism evidence="2 3">
    <name type="scientific">Colwellia maritima</name>
    <dbReference type="NCBI Taxonomy" id="2912588"/>
    <lineage>
        <taxon>Bacteria</taxon>
        <taxon>Pseudomonadati</taxon>
        <taxon>Pseudomonadota</taxon>
        <taxon>Gammaproteobacteria</taxon>
        <taxon>Alteromonadales</taxon>
        <taxon>Colwelliaceae</taxon>
        <taxon>Colwellia</taxon>
    </lineage>
</organism>
<evidence type="ECO:0000256" key="1">
    <source>
        <dbReference type="SAM" id="Phobius"/>
    </source>
</evidence>
<feature type="transmembrane region" description="Helical" evidence="1">
    <location>
        <begin position="106"/>
        <end position="130"/>
    </location>
</feature>
<proteinExistence type="predicted"/>
<keyword evidence="1" id="KW-1133">Transmembrane helix</keyword>
<name>A0ABS9WWC1_9GAMM</name>
<dbReference type="Proteomes" id="UP001139646">
    <property type="component" value="Unassembled WGS sequence"/>
</dbReference>
<keyword evidence="3" id="KW-1185">Reference proteome</keyword>
<sequence>MTKCHICENTFDKEDMTACPRYGNAICSLCCSLDVRCGDQCRTDATLSKQSRQFCRRFVSDEFLRKISTPLMHFIAVTFALSCISACILFLIYMQLPMESDEIRRVFAITLIKIFFLLVIIIGVVSWLFVLARNGNVFGVARITFSN</sequence>
<reference evidence="2" key="1">
    <citation type="submission" date="2022-01" db="EMBL/GenBank/DDBJ databases">
        <title>Colwellia maritima, isolated from seawater.</title>
        <authorList>
            <person name="Kristyanto S."/>
            <person name="Jung J."/>
            <person name="Jeon C.O."/>
        </authorList>
    </citation>
    <scope>NUCLEOTIDE SEQUENCE</scope>
    <source>
        <strain evidence="2">MSW7</strain>
    </source>
</reference>